<sequence>MITIMRTSMITVRRIKRSLVAFFFLSLAHFPVQAEVVLEHDSISVDRAELDYVVSLWPAQMQQAAANDEGDRLELLNRMLVAKKLAREADNIPADSELYWPLQYQIMNLKQKYWMDNFNKTLDIPEMTALAKERYATQKDEYARVPEQRLSSHILFACPPGECSRVDTTVEAQEVLDQLRAGADFAAMVQQHSDDTGTKVKDGLFDVWISRGQSGVSGHYTEGLYTIDNVGDYSEPVNTRFGIHILRLDDIREEHYLPYEAVEPNIVKALRSEYVRLSTRDYLNTFDITEDVYIDRPAVEGALSPYKTASP</sequence>
<accession>A0ABT3T5J2</accession>
<comment type="similarity">
    <text evidence="2">Belongs to the PpiC/parvulin rotamase family.</text>
</comment>
<evidence type="ECO:0000313" key="9">
    <source>
        <dbReference type="Proteomes" id="UP001143304"/>
    </source>
</evidence>
<feature type="chain" id="PRO_5047372515" description="peptidylprolyl isomerase" evidence="6">
    <location>
        <begin position="35"/>
        <end position="311"/>
    </location>
</feature>
<feature type="signal peptide" evidence="6">
    <location>
        <begin position="1"/>
        <end position="34"/>
    </location>
</feature>
<dbReference type="SUPFAM" id="SSF54534">
    <property type="entry name" value="FKBP-like"/>
    <property type="match status" value="1"/>
</dbReference>
<evidence type="ECO:0000259" key="7">
    <source>
        <dbReference type="PROSITE" id="PS50198"/>
    </source>
</evidence>
<dbReference type="EC" id="5.2.1.8" evidence="3"/>
<keyword evidence="9" id="KW-1185">Reference proteome</keyword>
<dbReference type="PANTHER" id="PTHR47245:SF2">
    <property type="entry name" value="PEPTIDYL-PROLYL CIS-TRANS ISOMERASE HP_0175-RELATED"/>
    <property type="match status" value="1"/>
</dbReference>
<evidence type="ECO:0000256" key="5">
    <source>
        <dbReference type="PROSITE-ProRule" id="PRU00278"/>
    </source>
</evidence>
<protein>
    <recommendedName>
        <fullName evidence="3">peptidylprolyl isomerase</fullName>
        <ecNumber evidence="3">5.2.1.8</ecNumber>
    </recommendedName>
</protein>
<proteinExistence type="inferred from homology"/>
<comment type="caution">
    <text evidence="8">The sequence shown here is derived from an EMBL/GenBank/DDBJ whole genome shotgun (WGS) entry which is preliminary data.</text>
</comment>
<dbReference type="Gene3D" id="3.10.50.40">
    <property type="match status" value="1"/>
</dbReference>
<evidence type="ECO:0000256" key="6">
    <source>
        <dbReference type="SAM" id="SignalP"/>
    </source>
</evidence>
<evidence type="ECO:0000313" key="8">
    <source>
        <dbReference type="EMBL" id="MCX2977553.1"/>
    </source>
</evidence>
<dbReference type="Pfam" id="PF00639">
    <property type="entry name" value="Rotamase"/>
    <property type="match status" value="1"/>
</dbReference>
<organism evidence="8 9">
    <name type="scientific">Candidatus Marimicrobium litorale</name>
    <dbReference type="NCBI Taxonomy" id="2518991"/>
    <lineage>
        <taxon>Bacteria</taxon>
        <taxon>Pseudomonadati</taxon>
        <taxon>Pseudomonadota</taxon>
        <taxon>Gammaproteobacteria</taxon>
        <taxon>Cellvibrionales</taxon>
        <taxon>Halieaceae</taxon>
        <taxon>Marimicrobium</taxon>
    </lineage>
</organism>
<dbReference type="PROSITE" id="PS50198">
    <property type="entry name" value="PPIC_PPIASE_2"/>
    <property type="match status" value="1"/>
</dbReference>
<keyword evidence="4 5" id="KW-0697">Rotamase</keyword>
<comment type="catalytic activity">
    <reaction evidence="1">
        <text>[protein]-peptidylproline (omega=180) = [protein]-peptidylproline (omega=0)</text>
        <dbReference type="Rhea" id="RHEA:16237"/>
        <dbReference type="Rhea" id="RHEA-COMP:10747"/>
        <dbReference type="Rhea" id="RHEA-COMP:10748"/>
        <dbReference type="ChEBI" id="CHEBI:83833"/>
        <dbReference type="ChEBI" id="CHEBI:83834"/>
        <dbReference type="EC" id="5.2.1.8"/>
    </reaction>
</comment>
<dbReference type="InterPro" id="IPR050245">
    <property type="entry name" value="PrsA_foldase"/>
</dbReference>
<reference evidence="8" key="1">
    <citation type="submission" date="2019-02" db="EMBL/GenBank/DDBJ databases">
        <authorList>
            <person name="Li S.-H."/>
        </authorList>
    </citation>
    <scope>NUCLEOTIDE SEQUENCE</scope>
    <source>
        <strain evidence="8">IMCC11814</strain>
    </source>
</reference>
<evidence type="ECO:0000256" key="1">
    <source>
        <dbReference type="ARBA" id="ARBA00000971"/>
    </source>
</evidence>
<evidence type="ECO:0000256" key="2">
    <source>
        <dbReference type="ARBA" id="ARBA00007656"/>
    </source>
</evidence>
<dbReference type="EMBL" id="SHNO01000001">
    <property type="protein sequence ID" value="MCX2977553.1"/>
    <property type="molecule type" value="Genomic_DNA"/>
</dbReference>
<keyword evidence="6" id="KW-0732">Signal</keyword>
<dbReference type="InterPro" id="IPR000297">
    <property type="entry name" value="PPIase_PpiC"/>
</dbReference>
<evidence type="ECO:0000256" key="3">
    <source>
        <dbReference type="ARBA" id="ARBA00013194"/>
    </source>
</evidence>
<name>A0ABT3T5J2_9GAMM</name>
<dbReference type="PANTHER" id="PTHR47245">
    <property type="entry name" value="PEPTIDYLPROLYL ISOMERASE"/>
    <property type="match status" value="1"/>
</dbReference>
<keyword evidence="5" id="KW-0413">Isomerase</keyword>
<gene>
    <name evidence="8" type="ORF">EYC82_09330</name>
</gene>
<evidence type="ECO:0000256" key="4">
    <source>
        <dbReference type="ARBA" id="ARBA00023110"/>
    </source>
</evidence>
<dbReference type="InterPro" id="IPR046357">
    <property type="entry name" value="PPIase_dom_sf"/>
</dbReference>
<dbReference type="Proteomes" id="UP001143304">
    <property type="component" value="Unassembled WGS sequence"/>
</dbReference>
<feature type="domain" description="PpiC" evidence="7">
    <location>
        <begin position="146"/>
        <end position="250"/>
    </location>
</feature>